<dbReference type="CDD" id="cd08966">
    <property type="entry name" value="EcFpg-like_N"/>
    <property type="match status" value="1"/>
</dbReference>
<keyword evidence="12" id="KW-0456">Lyase</keyword>
<dbReference type="PANTHER" id="PTHR22993:SF9">
    <property type="entry name" value="FORMAMIDOPYRIMIDINE-DNA GLYCOSYLASE"/>
    <property type="match status" value="1"/>
</dbReference>
<dbReference type="InterPro" id="IPR010979">
    <property type="entry name" value="Ribosomal_uS13-like_H2TH"/>
</dbReference>
<dbReference type="PROSITE" id="PS51066">
    <property type="entry name" value="ZF_FPG_2"/>
    <property type="match status" value="1"/>
</dbReference>
<comment type="similarity">
    <text evidence="3">Belongs to the FPG family.</text>
</comment>
<dbReference type="EMBL" id="PFEL01000039">
    <property type="protein sequence ID" value="PJE69241.1"/>
    <property type="molecule type" value="Genomic_DNA"/>
</dbReference>
<feature type="domain" description="Formamidopyrimidine-DNA glycosylase catalytic" evidence="18">
    <location>
        <begin position="2"/>
        <end position="114"/>
    </location>
</feature>
<evidence type="ECO:0000256" key="15">
    <source>
        <dbReference type="ARBA" id="ARBA00044632"/>
    </source>
</evidence>
<dbReference type="InterPro" id="IPR015886">
    <property type="entry name" value="H2TH_FPG"/>
</dbReference>
<dbReference type="InterPro" id="IPR035937">
    <property type="entry name" value="FPG_N"/>
</dbReference>
<evidence type="ECO:0000313" key="19">
    <source>
        <dbReference type="EMBL" id="PJE69241.1"/>
    </source>
</evidence>
<comment type="subunit">
    <text evidence="4">Monomer.</text>
</comment>
<comment type="caution">
    <text evidence="19">The sequence shown here is derived from an EMBL/GenBank/DDBJ whole genome shotgun (WGS) entry which is preliminary data.</text>
</comment>
<keyword evidence="7 16" id="KW-0863">Zinc-finger</keyword>
<dbReference type="PROSITE" id="PS51068">
    <property type="entry name" value="FPG_CAT"/>
    <property type="match status" value="1"/>
</dbReference>
<proteinExistence type="inferred from homology"/>
<evidence type="ECO:0000256" key="14">
    <source>
        <dbReference type="ARBA" id="ARBA00023295"/>
    </source>
</evidence>
<evidence type="ECO:0000259" key="17">
    <source>
        <dbReference type="PROSITE" id="PS51066"/>
    </source>
</evidence>
<dbReference type="InterPro" id="IPR020629">
    <property type="entry name" value="FPG_Glyclase"/>
</dbReference>
<dbReference type="InterPro" id="IPR012319">
    <property type="entry name" value="FPG_cat"/>
</dbReference>
<evidence type="ECO:0000256" key="7">
    <source>
        <dbReference type="ARBA" id="ARBA00022771"/>
    </source>
</evidence>
<evidence type="ECO:0000256" key="5">
    <source>
        <dbReference type="ARBA" id="ARBA00022723"/>
    </source>
</evidence>
<dbReference type="Pfam" id="PF06827">
    <property type="entry name" value="zf-FPG_IleRS"/>
    <property type="match status" value="1"/>
</dbReference>
<evidence type="ECO:0000256" key="1">
    <source>
        <dbReference type="ARBA" id="ARBA00001668"/>
    </source>
</evidence>
<dbReference type="SUPFAM" id="SSF57716">
    <property type="entry name" value="Glucocorticoid receptor-like (DNA-binding domain)"/>
    <property type="match status" value="1"/>
</dbReference>
<evidence type="ECO:0000259" key="18">
    <source>
        <dbReference type="PROSITE" id="PS51068"/>
    </source>
</evidence>
<evidence type="ECO:0000256" key="11">
    <source>
        <dbReference type="ARBA" id="ARBA00023204"/>
    </source>
</evidence>
<evidence type="ECO:0000256" key="16">
    <source>
        <dbReference type="PROSITE-ProRule" id="PRU00391"/>
    </source>
</evidence>
<keyword evidence="9" id="KW-0862">Zinc</keyword>
<dbReference type="AlphaFoldDB" id="A0A2M8L5X0"/>
<organism evidence="19 20">
    <name type="scientific">Candidatus Shapirobacteria bacterium CG10_big_fil_rev_8_21_14_0_10_38_14</name>
    <dbReference type="NCBI Taxonomy" id="1974483"/>
    <lineage>
        <taxon>Bacteria</taxon>
        <taxon>Candidatus Shapironibacteriota</taxon>
    </lineage>
</organism>
<dbReference type="SUPFAM" id="SSF46946">
    <property type="entry name" value="S13-like H2TH domain"/>
    <property type="match status" value="1"/>
</dbReference>
<feature type="domain" description="FPG-type" evidence="17">
    <location>
        <begin position="237"/>
        <end position="271"/>
    </location>
</feature>
<gene>
    <name evidence="19" type="ORF">COU96_00795</name>
</gene>
<comment type="catalytic activity">
    <reaction evidence="1">
        <text>Hydrolysis of DNA containing ring-opened 7-methylguanine residues, releasing 2,6-diamino-4-hydroxy-5-(N-methyl)formamidopyrimidine.</text>
        <dbReference type="EC" id="3.2.2.23"/>
    </reaction>
</comment>
<dbReference type="FunFam" id="1.10.8.50:FF:000003">
    <property type="entry name" value="Formamidopyrimidine-DNA glycosylase"/>
    <property type="match status" value="1"/>
</dbReference>
<evidence type="ECO:0000256" key="6">
    <source>
        <dbReference type="ARBA" id="ARBA00022763"/>
    </source>
</evidence>
<dbReference type="GO" id="GO:0006284">
    <property type="term" value="P:base-excision repair"/>
    <property type="evidence" value="ECO:0007669"/>
    <property type="project" value="InterPro"/>
</dbReference>
<dbReference type="GO" id="GO:0008270">
    <property type="term" value="F:zinc ion binding"/>
    <property type="evidence" value="ECO:0007669"/>
    <property type="project" value="UniProtKB-KW"/>
</dbReference>
<dbReference type="Proteomes" id="UP000229500">
    <property type="component" value="Unassembled WGS sequence"/>
</dbReference>
<dbReference type="Pfam" id="PF06831">
    <property type="entry name" value="H2TH"/>
    <property type="match status" value="1"/>
</dbReference>
<dbReference type="NCBIfam" id="NF002211">
    <property type="entry name" value="PRK01103.1"/>
    <property type="match status" value="1"/>
</dbReference>
<evidence type="ECO:0000256" key="2">
    <source>
        <dbReference type="ARBA" id="ARBA00001947"/>
    </source>
</evidence>
<dbReference type="GO" id="GO:0003684">
    <property type="term" value="F:damaged DNA binding"/>
    <property type="evidence" value="ECO:0007669"/>
    <property type="project" value="InterPro"/>
</dbReference>
<accession>A0A2M8L5X0</accession>
<sequence>MPELPEVETIKRDLIKLIVGREILAIETDSAKQVQPSLAVVKKAVVRAIIKKVSRRAKLLQIFLANGKILAIHLKLTGRLLVRKKTAPKDDWQRVTISLSGGKELRFADLRKFGWIRLIKDKKELEKLLAEFGPEPMGDLTLAGFQEILSSSRRPVKVILMDQKKISGVGNIYASEALFLAGIDPRRPTNRVNDKEARELYQEVEKVLRAGIRYRGASDQYYLDALGQKGSYQEHFLVYGRERKKCFKCNGKIKKIRLGGRGTYFCPACQR</sequence>
<keyword evidence="14" id="KW-0326">Glycosidase</keyword>
<evidence type="ECO:0000256" key="8">
    <source>
        <dbReference type="ARBA" id="ARBA00022801"/>
    </source>
</evidence>
<keyword evidence="11" id="KW-0234">DNA repair</keyword>
<evidence type="ECO:0000256" key="10">
    <source>
        <dbReference type="ARBA" id="ARBA00023125"/>
    </source>
</evidence>
<dbReference type="InterPro" id="IPR015887">
    <property type="entry name" value="DNA_glyclase_Znf_dom_DNA_BS"/>
</dbReference>
<evidence type="ECO:0000256" key="9">
    <source>
        <dbReference type="ARBA" id="ARBA00022833"/>
    </source>
</evidence>
<dbReference type="GO" id="GO:0034039">
    <property type="term" value="F:8-oxo-7,8-dihydroguanine DNA N-glycosylase activity"/>
    <property type="evidence" value="ECO:0007669"/>
    <property type="project" value="TreeGrafter"/>
</dbReference>
<dbReference type="SMART" id="SM01232">
    <property type="entry name" value="H2TH"/>
    <property type="match status" value="1"/>
</dbReference>
<protein>
    <submittedName>
        <fullName evidence="19">DNA-formamidopyrimidine glycosylase</fullName>
    </submittedName>
</protein>
<dbReference type="Gene3D" id="3.20.190.10">
    <property type="entry name" value="MutM-like, N-terminal"/>
    <property type="match status" value="1"/>
</dbReference>
<keyword evidence="8" id="KW-0378">Hydrolase</keyword>
<dbReference type="Gene3D" id="1.10.8.50">
    <property type="match status" value="1"/>
</dbReference>
<dbReference type="PROSITE" id="PS01242">
    <property type="entry name" value="ZF_FPG_1"/>
    <property type="match status" value="1"/>
</dbReference>
<evidence type="ECO:0000256" key="12">
    <source>
        <dbReference type="ARBA" id="ARBA00023239"/>
    </source>
</evidence>
<keyword evidence="6" id="KW-0227">DNA damage</keyword>
<evidence type="ECO:0000256" key="3">
    <source>
        <dbReference type="ARBA" id="ARBA00009409"/>
    </source>
</evidence>
<dbReference type="InterPro" id="IPR010663">
    <property type="entry name" value="Znf_FPG/IleRS"/>
</dbReference>
<dbReference type="PANTHER" id="PTHR22993">
    <property type="entry name" value="FORMAMIDOPYRIMIDINE-DNA GLYCOSYLASE"/>
    <property type="match status" value="1"/>
</dbReference>
<dbReference type="GO" id="GO:0140078">
    <property type="term" value="F:class I DNA-(apurinic or apyrimidinic site) endonuclease activity"/>
    <property type="evidence" value="ECO:0007669"/>
    <property type="project" value="UniProtKB-EC"/>
</dbReference>
<keyword evidence="5" id="KW-0479">Metal-binding</keyword>
<comment type="catalytic activity">
    <reaction evidence="15">
        <text>2'-deoxyribonucleotide-(2'-deoxyribose 5'-phosphate)-2'-deoxyribonucleotide-DNA = a 3'-end 2'-deoxyribonucleotide-(2,3-dehydro-2,3-deoxyribose 5'-phosphate)-DNA + a 5'-end 5'-phospho-2'-deoxyribonucleoside-DNA + H(+)</text>
        <dbReference type="Rhea" id="RHEA:66592"/>
        <dbReference type="Rhea" id="RHEA-COMP:13180"/>
        <dbReference type="Rhea" id="RHEA-COMP:16897"/>
        <dbReference type="Rhea" id="RHEA-COMP:17067"/>
        <dbReference type="ChEBI" id="CHEBI:15378"/>
        <dbReference type="ChEBI" id="CHEBI:136412"/>
        <dbReference type="ChEBI" id="CHEBI:157695"/>
        <dbReference type="ChEBI" id="CHEBI:167181"/>
        <dbReference type="EC" id="4.2.99.18"/>
    </reaction>
</comment>
<evidence type="ECO:0000256" key="13">
    <source>
        <dbReference type="ARBA" id="ARBA00023268"/>
    </source>
</evidence>
<keyword evidence="10" id="KW-0238">DNA-binding</keyword>
<keyword evidence="13" id="KW-0511">Multifunctional enzyme</keyword>
<dbReference type="InterPro" id="IPR000214">
    <property type="entry name" value="Znf_DNA_glyclase/AP_lyase"/>
</dbReference>
<evidence type="ECO:0000313" key="20">
    <source>
        <dbReference type="Proteomes" id="UP000229500"/>
    </source>
</evidence>
<comment type="cofactor">
    <cofactor evidence="2">
        <name>Zn(2+)</name>
        <dbReference type="ChEBI" id="CHEBI:29105"/>
    </cofactor>
</comment>
<dbReference type="Pfam" id="PF01149">
    <property type="entry name" value="Fapy_DNA_glyco"/>
    <property type="match status" value="1"/>
</dbReference>
<reference evidence="20" key="1">
    <citation type="submission" date="2017-09" db="EMBL/GenBank/DDBJ databases">
        <title>Depth-based differentiation of microbial function through sediment-hosted aquifers and enrichment of novel symbionts in the deep terrestrial subsurface.</title>
        <authorList>
            <person name="Probst A.J."/>
            <person name="Ladd B."/>
            <person name="Jarett J.K."/>
            <person name="Geller-Mcgrath D.E."/>
            <person name="Sieber C.M.K."/>
            <person name="Emerson J.B."/>
            <person name="Anantharaman K."/>
            <person name="Thomas B.C."/>
            <person name="Malmstrom R."/>
            <person name="Stieglmeier M."/>
            <person name="Klingl A."/>
            <person name="Woyke T."/>
            <person name="Ryan C.M."/>
            <person name="Banfield J.F."/>
        </authorList>
    </citation>
    <scope>NUCLEOTIDE SEQUENCE [LARGE SCALE GENOMIC DNA]</scope>
</reference>
<name>A0A2M8L5X0_9BACT</name>
<dbReference type="SMART" id="SM00898">
    <property type="entry name" value="Fapy_DNA_glyco"/>
    <property type="match status" value="1"/>
</dbReference>
<evidence type="ECO:0000256" key="4">
    <source>
        <dbReference type="ARBA" id="ARBA00011245"/>
    </source>
</evidence>
<dbReference type="SUPFAM" id="SSF81624">
    <property type="entry name" value="N-terminal domain of MutM-like DNA repair proteins"/>
    <property type="match status" value="1"/>
</dbReference>
<dbReference type="NCBIfam" id="TIGR00577">
    <property type="entry name" value="fpg"/>
    <property type="match status" value="1"/>
</dbReference>